<dbReference type="OrthoDB" id="295029at2759"/>
<keyword evidence="2" id="KW-0131">Cell cycle</keyword>
<reference evidence="4 5" key="1">
    <citation type="submission" date="2016-07" db="EMBL/GenBank/DDBJ databases">
        <title>Pervasive Adenine N6-methylation of Active Genes in Fungi.</title>
        <authorList>
            <consortium name="DOE Joint Genome Institute"/>
            <person name="Mondo S.J."/>
            <person name="Dannebaum R.O."/>
            <person name="Kuo R.C."/>
            <person name="Labutti K."/>
            <person name="Haridas S."/>
            <person name="Kuo A."/>
            <person name="Salamov A."/>
            <person name="Ahrendt S.R."/>
            <person name="Lipzen A."/>
            <person name="Sullivan W."/>
            <person name="Andreopoulos W.B."/>
            <person name="Clum A."/>
            <person name="Lindquist E."/>
            <person name="Daum C."/>
            <person name="Ramamoorthy G.K."/>
            <person name="Gryganskyi A."/>
            <person name="Culley D."/>
            <person name="Magnuson J.K."/>
            <person name="James T.Y."/>
            <person name="O'Malley M.A."/>
            <person name="Stajich J.E."/>
            <person name="Spatafora J.W."/>
            <person name="Visel A."/>
            <person name="Grigoriev I.V."/>
        </authorList>
    </citation>
    <scope>NUCLEOTIDE SEQUENCE [LARGE SCALE GENOMIC DNA]</scope>
    <source>
        <strain evidence="4 5">NRRL 2496</strain>
    </source>
</reference>
<evidence type="ECO:0000256" key="3">
    <source>
        <dbReference type="SAM" id="MobiDB-lite"/>
    </source>
</evidence>
<name>A0A1X2H4P0_SYNRA</name>
<dbReference type="OMA" id="WDAHISE"/>
<dbReference type="PANTHER" id="PTHR12634">
    <property type="entry name" value="SIT4 YEAST -ASSOCIATING PROTEIN-RELATED"/>
    <property type="match status" value="1"/>
</dbReference>
<gene>
    <name evidence="4" type="ORF">BCR43DRAFT_89700</name>
</gene>
<dbReference type="Pfam" id="PF04499">
    <property type="entry name" value="SAPS"/>
    <property type="match status" value="1"/>
</dbReference>
<dbReference type="EMBL" id="MCGN01000010">
    <property type="protein sequence ID" value="ORY92348.1"/>
    <property type="molecule type" value="Genomic_DNA"/>
</dbReference>
<sequence>MLRRFPLGRASTLENCLSNPNLKLEDLYEADDQLLQEVHLQNPKLISFLRRPPVLLQLVNAIVRDIPEKSKNEAAFQASRYACEILSAGIPALMDGMVYANPEILVVLWALLDQPRSLSPQQLVGFCRINDMLLRRRTGDLISFLQEHPELLSKWIDHIFIEGGAGMPYLTDLMVALVRCDYMSEGAGVAAWLIDQDLPRLLIARLDPNEEPENHEVAQLLLCAILRADEYSRTNAIVDYLLSYDANKQLADYMLDKKALHAASAFIHGASLIRGVRQQFERSVVSDGTKNDTTLFDFVLTAFTERVDDILSLLEGPRSVQDTTKTLGLERITVCELMVDLLYCSSAVMNYRQRHSTASQSCPGHAFRAALIQHQAIPRCIKPFFEFPWNNIYHNSAYAFLREIIVEDATRYPELLDEILFNATLVRQILERAQETKKTNQRVGYLGHLTLLSNDLKYLFKGFPALAQRVLDESNLRAQWDAHISELDKDVQLQMAFGGDAVYWNASQEYHNDMDEDVHELDEGPMEGEAEARDAEWTK</sequence>
<protein>
    <submittedName>
        <fullName evidence="4">SIT4 phosphatase-associated protein-domain-containing protein</fullName>
    </submittedName>
</protein>
<dbReference type="InterPro" id="IPR007587">
    <property type="entry name" value="SAPS"/>
</dbReference>
<evidence type="ECO:0000256" key="2">
    <source>
        <dbReference type="ARBA" id="ARBA00023306"/>
    </source>
</evidence>
<keyword evidence="5" id="KW-1185">Reference proteome</keyword>
<feature type="region of interest" description="Disordered" evidence="3">
    <location>
        <begin position="519"/>
        <end position="539"/>
    </location>
</feature>
<evidence type="ECO:0000313" key="4">
    <source>
        <dbReference type="EMBL" id="ORY92348.1"/>
    </source>
</evidence>
<feature type="compositionally biased region" description="Basic and acidic residues" evidence="3">
    <location>
        <begin position="530"/>
        <end position="539"/>
    </location>
</feature>
<dbReference type="GO" id="GO:0005634">
    <property type="term" value="C:nucleus"/>
    <property type="evidence" value="ECO:0007669"/>
    <property type="project" value="TreeGrafter"/>
</dbReference>
<evidence type="ECO:0000313" key="5">
    <source>
        <dbReference type="Proteomes" id="UP000242180"/>
    </source>
</evidence>
<dbReference type="AlphaFoldDB" id="A0A1X2H4P0"/>
<dbReference type="GO" id="GO:0005829">
    <property type="term" value="C:cytosol"/>
    <property type="evidence" value="ECO:0007669"/>
    <property type="project" value="TreeGrafter"/>
</dbReference>
<dbReference type="Proteomes" id="UP000242180">
    <property type="component" value="Unassembled WGS sequence"/>
</dbReference>
<proteinExistence type="inferred from homology"/>
<feature type="compositionally biased region" description="Acidic residues" evidence="3">
    <location>
        <begin position="519"/>
        <end position="529"/>
    </location>
</feature>
<evidence type="ECO:0000256" key="1">
    <source>
        <dbReference type="ARBA" id="ARBA00006180"/>
    </source>
</evidence>
<dbReference type="GO" id="GO:0019903">
    <property type="term" value="F:protein phosphatase binding"/>
    <property type="evidence" value="ECO:0007669"/>
    <property type="project" value="InterPro"/>
</dbReference>
<comment type="similarity">
    <text evidence="1">Belongs to the SAPS family.</text>
</comment>
<dbReference type="STRING" id="13706.A0A1X2H4P0"/>
<dbReference type="GO" id="GO:0019888">
    <property type="term" value="F:protein phosphatase regulator activity"/>
    <property type="evidence" value="ECO:0007669"/>
    <property type="project" value="TreeGrafter"/>
</dbReference>
<organism evidence="4 5">
    <name type="scientific">Syncephalastrum racemosum</name>
    <name type="common">Filamentous fungus</name>
    <dbReference type="NCBI Taxonomy" id="13706"/>
    <lineage>
        <taxon>Eukaryota</taxon>
        <taxon>Fungi</taxon>
        <taxon>Fungi incertae sedis</taxon>
        <taxon>Mucoromycota</taxon>
        <taxon>Mucoromycotina</taxon>
        <taxon>Mucoromycetes</taxon>
        <taxon>Mucorales</taxon>
        <taxon>Syncephalastraceae</taxon>
        <taxon>Syncephalastrum</taxon>
    </lineage>
</organism>
<dbReference type="InParanoid" id="A0A1X2H4P0"/>
<comment type="caution">
    <text evidence="4">The sequence shown here is derived from an EMBL/GenBank/DDBJ whole genome shotgun (WGS) entry which is preliminary data.</text>
</comment>
<accession>A0A1X2H4P0</accession>
<dbReference type="PANTHER" id="PTHR12634:SF8">
    <property type="entry name" value="FIERY MOUNTAIN, ISOFORM D"/>
    <property type="match status" value="1"/>
</dbReference>